<evidence type="ECO:0000313" key="2">
    <source>
        <dbReference type="Proteomes" id="UP000222907"/>
    </source>
</evidence>
<name>A0A0D4DCB9_9CAUD</name>
<keyword evidence="2" id="KW-1185">Reference proteome</keyword>
<accession>A0A0D4DCB9</accession>
<dbReference type="Proteomes" id="UP000222907">
    <property type="component" value="Segment"/>
</dbReference>
<gene>
    <name evidence="1" type="ORF">ABA3177_00210</name>
</gene>
<proteinExistence type="predicted"/>
<evidence type="ECO:0000313" key="1">
    <source>
        <dbReference type="EMBL" id="AJT61337.1"/>
    </source>
</evidence>
<dbReference type="EMBL" id="KP861230">
    <property type="protein sequence ID" value="AJT61337.1"/>
    <property type="molecule type" value="Genomic_DNA"/>
</dbReference>
<protein>
    <submittedName>
        <fullName evidence="1">Uncharacterized protein</fullName>
    </submittedName>
</protein>
<sequence length="96" mass="11291">MNKKYMPPELYEYRHLTSTEQMAIHQMLISYVREDHRFNIIMMGAAEPYNLVKIISVNFENEAAGIWIHFETIVGEKLALPIDFISRIEFSGQQEI</sequence>
<reference evidence="1 2" key="1">
    <citation type="journal article" date="2015" name="Arch. Virol.">
        <title>Complete genome sequence of the siphoviral bacteriophage ??-R3177, which lyses an OXA-66-producing carbapenem-resistant Acinetobacter baumannii isolate.</title>
        <authorList>
            <person name="Jeon J."/>
            <person name="D'Souza R."/>
            <person name="Pinto N."/>
            <person name="Ryu C.M."/>
            <person name="Park J.H."/>
            <person name="Yong D."/>
            <person name="Lee K."/>
        </authorList>
    </citation>
    <scope>NUCLEOTIDE SEQUENCE [LARGE SCALE GENOMIC DNA]</scope>
</reference>
<organism evidence="1 2">
    <name type="scientific">Acinetobacter phage YMC11/11/R3177</name>
    <dbReference type="NCBI Taxonomy" id="1628721"/>
    <lineage>
        <taxon>Viruses</taxon>
        <taxon>Duplodnaviria</taxon>
        <taxon>Heunggongvirae</taxon>
        <taxon>Uroviricota</taxon>
        <taxon>Caudoviricetes</taxon>
        <taxon>Vieuvirus</taxon>
        <taxon>Vieuvirus R3177</taxon>
    </lineage>
</organism>